<dbReference type="AlphaFoldDB" id="A0A0F9Y1J0"/>
<comment type="caution">
    <text evidence="2">The sequence shown here is derived from an EMBL/GenBank/DDBJ whole genome shotgun (WGS) entry which is preliminary data.</text>
</comment>
<protein>
    <recommendedName>
        <fullName evidence="1">LysM domain-containing protein</fullName>
    </recommendedName>
</protein>
<dbReference type="InterPro" id="IPR018392">
    <property type="entry name" value="LysM"/>
</dbReference>
<gene>
    <name evidence="2" type="ORF">LCGC14_0073820</name>
</gene>
<feature type="domain" description="LysM" evidence="1">
    <location>
        <begin position="40"/>
        <end position="88"/>
    </location>
</feature>
<dbReference type="InterPro" id="IPR052196">
    <property type="entry name" value="Bact_Kbp"/>
</dbReference>
<evidence type="ECO:0000313" key="2">
    <source>
        <dbReference type="EMBL" id="KKO05742.1"/>
    </source>
</evidence>
<organism evidence="2">
    <name type="scientific">marine sediment metagenome</name>
    <dbReference type="NCBI Taxonomy" id="412755"/>
    <lineage>
        <taxon>unclassified sequences</taxon>
        <taxon>metagenomes</taxon>
        <taxon>ecological metagenomes</taxon>
    </lineage>
</organism>
<evidence type="ECO:0000259" key="1">
    <source>
        <dbReference type="PROSITE" id="PS51782"/>
    </source>
</evidence>
<dbReference type="InterPro" id="IPR036779">
    <property type="entry name" value="LysM_dom_sf"/>
</dbReference>
<dbReference type="PROSITE" id="PS51782">
    <property type="entry name" value="LYSM"/>
    <property type="match status" value="1"/>
</dbReference>
<sequence length="350" mass="38973">MAAKRRAYRGAQRGLLLCALMLLISINATAWERLRSDAPERYQVVSGDTLWGIAGRFLHAPWQWPQLWRDNPQIHNPHLIYPGDVLVLSDCQGSPCLALERGQNVVKLSPQMRTLPHREAIAPIPMDVARAFLREHRVVDDAEDLQELAYVVAGDDRRLISGAGDRLYVRGDVPERGQMGIYRQSEAYQALDGTSLGLELINVGVARYVSSEGDIAQLEVLSSHQEVRINDIILPLEERELNSEFMPRAPLNAVEGHIIAVPGGVRFIGRFQIVTLDLGTLDGLQAGHVLRVNQQGELINDPRTQELVQLPSTEAGIVMVFKPYDHISYALVMQASRVLEMGDQVHSPAH</sequence>
<dbReference type="Gene3D" id="3.10.350.10">
    <property type="entry name" value="LysM domain"/>
    <property type="match status" value="1"/>
</dbReference>
<name>A0A0F9Y1J0_9ZZZZ</name>
<reference evidence="2" key="1">
    <citation type="journal article" date="2015" name="Nature">
        <title>Complex archaea that bridge the gap between prokaryotes and eukaryotes.</title>
        <authorList>
            <person name="Spang A."/>
            <person name="Saw J.H."/>
            <person name="Jorgensen S.L."/>
            <person name="Zaremba-Niedzwiedzka K."/>
            <person name="Martijn J."/>
            <person name="Lind A.E."/>
            <person name="van Eijk R."/>
            <person name="Schleper C."/>
            <person name="Guy L."/>
            <person name="Ettema T.J."/>
        </authorList>
    </citation>
    <scope>NUCLEOTIDE SEQUENCE</scope>
</reference>
<accession>A0A0F9Y1J0</accession>
<dbReference type="SMART" id="SM00257">
    <property type="entry name" value="LysM"/>
    <property type="match status" value="1"/>
</dbReference>
<proteinExistence type="predicted"/>
<dbReference type="PANTHER" id="PTHR34700">
    <property type="entry name" value="POTASSIUM BINDING PROTEIN KBP"/>
    <property type="match status" value="1"/>
</dbReference>
<dbReference type="CDD" id="cd00118">
    <property type="entry name" value="LysM"/>
    <property type="match status" value="1"/>
</dbReference>
<dbReference type="Pfam" id="PF01476">
    <property type="entry name" value="LysM"/>
    <property type="match status" value="1"/>
</dbReference>
<dbReference type="SUPFAM" id="SSF54106">
    <property type="entry name" value="LysM domain"/>
    <property type="match status" value="1"/>
</dbReference>
<dbReference type="PANTHER" id="PTHR34700:SF4">
    <property type="entry name" value="PHAGE-LIKE ELEMENT PBSX PROTEIN XKDP"/>
    <property type="match status" value="1"/>
</dbReference>
<dbReference type="EMBL" id="LAZR01000018">
    <property type="protein sequence ID" value="KKO05742.1"/>
    <property type="molecule type" value="Genomic_DNA"/>
</dbReference>